<dbReference type="EMBL" id="BLLK01000046">
    <property type="protein sequence ID" value="GFH52970.1"/>
    <property type="molecule type" value="Genomic_DNA"/>
</dbReference>
<sequence length="209" mass="23317">MNDHDHHSHGGDSPNYFCQPMDGNGMSMYMSGLKSSFMNPDAPCLNLLFPSYTLDSEFKFLAGMILVSGLGLLLEALPHWRRKYIARLERMEGNEDKVQLVSSALHGCQALLGYLLMLVAMTYSIELLFSAVLGLSIGYYLFYKQRRNRFTSGNEVEPSSTTPCCEFLEEENEQMNDGIAHPLLGDNGIEESQNGLSQRRSVGSSLIES</sequence>
<feature type="transmembrane region" description="Helical" evidence="5">
    <location>
        <begin position="58"/>
        <end position="77"/>
    </location>
</feature>
<feature type="transmembrane region" description="Helical" evidence="5">
    <location>
        <begin position="98"/>
        <end position="117"/>
    </location>
</feature>
<keyword evidence="5" id="KW-0187">Copper transport</keyword>
<evidence type="ECO:0000256" key="4">
    <source>
        <dbReference type="ARBA" id="ARBA00023136"/>
    </source>
</evidence>
<dbReference type="InterPro" id="IPR007274">
    <property type="entry name" value="Cop_transporter"/>
</dbReference>
<keyword evidence="4 5" id="KW-0472">Membrane</keyword>
<dbReference type="Proteomes" id="UP001054902">
    <property type="component" value="Unassembled WGS sequence"/>
</dbReference>
<evidence type="ECO:0000256" key="2">
    <source>
        <dbReference type="ARBA" id="ARBA00022692"/>
    </source>
</evidence>
<dbReference type="GO" id="GO:0005375">
    <property type="term" value="F:copper ion transmembrane transporter activity"/>
    <property type="evidence" value="ECO:0007669"/>
    <property type="project" value="UniProtKB-UniRule"/>
</dbReference>
<comment type="caution">
    <text evidence="7">The sequence shown here is derived from an EMBL/GenBank/DDBJ whole genome shotgun (WGS) entry which is preliminary data.</text>
</comment>
<keyword evidence="5" id="KW-0813">Transport</keyword>
<keyword evidence="5" id="KW-0406">Ion transport</keyword>
<evidence type="ECO:0000256" key="3">
    <source>
        <dbReference type="ARBA" id="ARBA00022989"/>
    </source>
</evidence>
<evidence type="ECO:0000313" key="8">
    <source>
        <dbReference type="Proteomes" id="UP001054902"/>
    </source>
</evidence>
<feature type="region of interest" description="Disordered" evidence="6">
    <location>
        <begin position="179"/>
        <end position="209"/>
    </location>
</feature>
<name>A0AAD3H784_9STRA</name>
<evidence type="ECO:0000256" key="5">
    <source>
        <dbReference type="RuleBase" id="RU367022"/>
    </source>
</evidence>
<evidence type="ECO:0000256" key="6">
    <source>
        <dbReference type="SAM" id="MobiDB-lite"/>
    </source>
</evidence>
<feature type="compositionally biased region" description="Polar residues" evidence="6">
    <location>
        <begin position="190"/>
        <end position="209"/>
    </location>
</feature>
<dbReference type="GO" id="GO:0005886">
    <property type="term" value="C:plasma membrane"/>
    <property type="evidence" value="ECO:0007669"/>
    <property type="project" value="TreeGrafter"/>
</dbReference>
<accession>A0AAD3H784</accession>
<evidence type="ECO:0000256" key="1">
    <source>
        <dbReference type="ARBA" id="ARBA00004141"/>
    </source>
</evidence>
<dbReference type="PANTHER" id="PTHR12483:SF27">
    <property type="entry name" value="COPPER TRANSPORT PROTEIN CTR1"/>
    <property type="match status" value="1"/>
</dbReference>
<keyword evidence="3 5" id="KW-1133">Transmembrane helix</keyword>
<keyword evidence="5" id="KW-0186">Copper</keyword>
<evidence type="ECO:0000313" key="7">
    <source>
        <dbReference type="EMBL" id="GFH52970.1"/>
    </source>
</evidence>
<dbReference type="AlphaFoldDB" id="A0AAD3H784"/>
<organism evidence="7 8">
    <name type="scientific">Chaetoceros tenuissimus</name>
    <dbReference type="NCBI Taxonomy" id="426638"/>
    <lineage>
        <taxon>Eukaryota</taxon>
        <taxon>Sar</taxon>
        <taxon>Stramenopiles</taxon>
        <taxon>Ochrophyta</taxon>
        <taxon>Bacillariophyta</taxon>
        <taxon>Coscinodiscophyceae</taxon>
        <taxon>Chaetocerotophycidae</taxon>
        <taxon>Chaetocerotales</taxon>
        <taxon>Chaetocerotaceae</taxon>
        <taxon>Chaetoceros</taxon>
    </lineage>
</organism>
<keyword evidence="2 5" id="KW-0812">Transmembrane</keyword>
<comment type="subcellular location">
    <subcellularLocation>
        <location evidence="1 5">Membrane</location>
        <topology evidence="1 5">Multi-pass membrane protein</topology>
    </subcellularLocation>
</comment>
<comment type="similarity">
    <text evidence="5">Belongs to the copper transporter (Ctr) (TC 1.A.56) family. SLC31A subfamily.</text>
</comment>
<proteinExistence type="inferred from homology"/>
<gene>
    <name evidence="7" type="ORF">CTEN210_09446</name>
</gene>
<dbReference type="Pfam" id="PF04145">
    <property type="entry name" value="Ctr"/>
    <property type="match status" value="1"/>
</dbReference>
<reference evidence="7 8" key="1">
    <citation type="journal article" date="2021" name="Sci. Rep.">
        <title>The genome of the diatom Chaetoceros tenuissimus carries an ancient integrated fragment of an extant virus.</title>
        <authorList>
            <person name="Hongo Y."/>
            <person name="Kimura K."/>
            <person name="Takaki Y."/>
            <person name="Yoshida Y."/>
            <person name="Baba S."/>
            <person name="Kobayashi G."/>
            <person name="Nagasaki K."/>
            <person name="Hano T."/>
            <person name="Tomaru Y."/>
        </authorList>
    </citation>
    <scope>NUCLEOTIDE SEQUENCE [LARGE SCALE GENOMIC DNA]</scope>
    <source>
        <strain evidence="7 8">NIES-3715</strain>
    </source>
</reference>
<feature type="transmembrane region" description="Helical" evidence="5">
    <location>
        <begin position="123"/>
        <end position="142"/>
    </location>
</feature>
<dbReference type="PANTHER" id="PTHR12483">
    <property type="entry name" value="SOLUTE CARRIER FAMILY 31 COPPER TRANSPORTERS"/>
    <property type="match status" value="1"/>
</dbReference>
<keyword evidence="8" id="KW-1185">Reference proteome</keyword>
<protein>
    <recommendedName>
        <fullName evidence="5">Copper transport protein</fullName>
    </recommendedName>
</protein>